<accession>A0A433QI10</accession>
<protein>
    <submittedName>
        <fullName evidence="6">Uncharacterized protein</fullName>
    </submittedName>
</protein>
<feature type="region of interest" description="Disordered" evidence="3">
    <location>
        <begin position="123"/>
        <end position="241"/>
    </location>
</feature>
<sequence>MLPIISKPPTLFDFLPLRIMAFAPSKSTVYVQSLPYDLTANDITKLFEKFGQVAKVTVVKDKETRQSKDNGRAREFIKRKEHPDKSRCYECNEEGHMSYACPRNVFGERVKVKLDEETKLARKQARREKAEAARGGRGVSAGWVRGRGRGRGMGARGGEAGTRGAEEDKRASKRRKSNASASADGDPPDEGDDQGYKDADFYDDLVEPSTWGVDEDSTVGTSSAKRIRKSGYFSDEEEVEE</sequence>
<dbReference type="Proteomes" id="UP000274822">
    <property type="component" value="Unassembled WGS sequence"/>
</dbReference>
<dbReference type="AlphaFoldDB" id="A0A433QI10"/>
<keyword evidence="7" id="KW-1185">Reference proteome</keyword>
<dbReference type="GO" id="GO:0003723">
    <property type="term" value="F:RNA binding"/>
    <property type="evidence" value="ECO:0007669"/>
    <property type="project" value="UniProtKB-UniRule"/>
</dbReference>
<dbReference type="InterPro" id="IPR044598">
    <property type="entry name" value="ZCRB1"/>
</dbReference>
<evidence type="ECO:0000313" key="7">
    <source>
        <dbReference type="Proteomes" id="UP000274822"/>
    </source>
</evidence>
<dbReference type="Gene3D" id="3.30.70.330">
    <property type="match status" value="1"/>
</dbReference>
<comment type="caution">
    <text evidence="6">The sequence shown here is derived from an EMBL/GenBank/DDBJ whole genome shotgun (WGS) entry which is preliminary data.</text>
</comment>
<evidence type="ECO:0000259" key="5">
    <source>
        <dbReference type="PROSITE" id="PS50158"/>
    </source>
</evidence>
<dbReference type="SMART" id="SM00343">
    <property type="entry name" value="ZnF_C2HC"/>
    <property type="match status" value="1"/>
</dbReference>
<dbReference type="GO" id="GO:0005689">
    <property type="term" value="C:U12-type spliceosomal complex"/>
    <property type="evidence" value="ECO:0007669"/>
    <property type="project" value="InterPro"/>
</dbReference>
<feature type="domain" description="RRM" evidence="4">
    <location>
        <begin position="27"/>
        <end position="117"/>
    </location>
</feature>
<dbReference type="InterPro" id="IPR035979">
    <property type="entry name" value="RBD_domain_sf"/>
</dbReference>
<proteinExistence type="predicted"/>
<organism evidence="6 7">
    <name type="scientific">Jimgerdemannia flammicorona</name>
    <dbReference type="NCBI Taxonomy" id="994334"/>
    <lineage>
        <taxon>Eukaryota</taxon>
        <taxon>Fungi</taxon>
        <taxon>Fungi incertae sedis</taxon>
        <taxon>Mucoromycota</taxon>
        <taxon>Mucoromycotina</taxon>
        <taxon>Endogonomycetes</taxon>
        <taxon>Endogonales</taxon>
        <taxon>Endogonaceae</taxon>
        <taxon>Jimgerdemannia</taxon>
    </lineage>
</organism>
<reference evidence="6 7" key="1">
    <citation type="journal article" date="2018" name="New Phytol.">
        <title>Phylogenomics of Endogonaceae and evolution of mycorrhizas within Mucoromycota.</title>
        <authorList>
            <person name="Chang Y."/>
            <person name="Desiro A."/>
            <person name="Na H."/>
            <person name="Sandor L."/>
            <person name="Lipzen A."/>
            <person name="Clum A."/>
            <person name="Barry K."/>
            <person name="Grigoriev I.V."/>
            <person name="Martin F.M."/>
            <person name="Stajich J.E."/>
            <person name="Smith M.E."/>
            <person name="Bonito G."/>
            <person name="Spatafora J.W."/>
        </authorList>
    </citation>
    <scope>NUCLEOTIDE SEQUENCE [LARGE SCALE GENOMIC DNA]</scope>
    <source>
        <strain evidence="6 7">AD002</strain>
    </source>
</reference>
<dbReference type="InterPro" id="IPR001878">
    <property type="entry name" value="Znf_CCHC"/>
</dbReference>
<dbReference type="InterPro" id="IPR036875">
    <property type="entry name" value="Znf_CCHC_sf"/>
</dbReference>
<dbReference type="GO" id="GO:0000398">
    <property type="term" value="P:mRNA splicing, via spliceosome"/>
    <property type="evidence" value="ECO:0007669"/>
    <property type="project" value="InterPro"/>
</dbReference>
<dbReference type="PROSITE" id="PS50102">
    <property type="entry name" value="RRM"/>
    <property type="match status" value="1"/>
</dbReference>
<evidence type="ECO:0000313" key="6">
    <source>
        <dbReference type="EMBL" id="RUS29478.1"/>
    </source>
</evidence>
<evidence type="ECO:0000256" key="1">
    <source>
        <dbReference type="PROSITE-ProRule" id="PRU00047"/>
    </source>
</evidence>
<dbReference type="InterPro" id="IPR012677">
    <property type="entry name" value="Nucleotide-bd_a/b_plait_sf"/>
</dbReference>
<dbReference type="InterPro" id="IPR000504">
    <property type="entry name" value="RRM_dom"/>
</dbReference>
<feature type="domain" description="CCHC-type" evidence="5">
    <location>
        <begin position="87"/>
        <end position="103"/>
    </location>
</feature>
<dbReference type="PROSITE" id="PS50158">
    <property type="entry name" value="ZF_CCHC"/>
    <property type="match status" value="1"/>
</dbReference>
<dbReference type="EMBL" id="RBNJ01005117">
    <property type="protein sequence ID" value="RUS29478.1"/>
    <property type="molecule type" value="Genomic_DNA"/>
</dbReference>
<evidence type="ECO:0000256" key="2">
    <source>
        <dbReference type="PROSITE-ProRule" id="PRU00176"/>
    </source>
</evidence>
<evidence type="ECO:0000259" key="4">
    <source>
        <dbReference type="PROSITE" id="PS50102"/>
    </source>
</evidence>
<dbReference type="SUPFAM" id="SSF54928">
    <property type="entry name" value="RNA-binding domain, RBD"/>
    <property type="match status" value="1"/>
</dbReference>
<keyword evidence="2" id="KW-0694">RNA-binding</keyword>
<dbReference type="Pfam" id="PF00098">
    <property type="entry name" value="zf-CCHC"/>
    <property type="match status" value="1"/>
</dbReference>
<dbReference type="SMART" id="SM00360">
    <property type="entry name" value="RRM"/>
    <property type="match status" value="1"/>
</dbReference>
<evidence type="ECO:0000256" key="3">
    <source>
        <dbReference type="SAM" id="MobiDB-lite"/>
    </source>
</evidence>
<feature type="compositionally biased region" description="Gly residues" evidence="3">
    <location>
        <begin position="151"/>
        <end position="161"/>
    </location>
</feature>
<gene>
    <name evidence="6" type="ORF">BC938DRAFT_480617</name>
</gene>
<dbReference type="PANTHER" id="PTHR46259:SF1">
    <property type="entry name" value="ZINC FINGER CCHC-TYPE AND RNA-BINDING MOTIF-CONTAINING PROTEIN 1"/>
    <property type="match status" value="1"/>
</dbReference>
<dbReference type="GO" id="GO:0008270">
    <property type="term" value="F:zinc ion binding"/>
    <property type="evidence" value="ECO:0007669"/>
    <property type="project" value="UniProtKB-KW"/>
</dbReference>
<dbReference type="Gene3D" id="4.10.60.10">
    <property type="entry name" value="Zinc finger, CCHC-type"/>
    <property type="match status" value="1"/>
</dbReference>
<dbReference type="PANTHER" id="PTHR46259">
    <property type="entry name" value="ZINC FINGER CCHC-TYPE AND RNA-BINDING MOTIF-CONTAINING PROTEIN 1"/>
    <property type="match status" value="1"/>
</dbReference>
<keyword evidence="1" id="KW-0862">Zinc</keyword>
<dbReference type="Pfam" id="PF00076">
    <property type="entry name" value="RRM_1"/>
    <property type="match status" value="1"/>
</dbReference>
<name>A0A433QI10_9FUNG</name>
<keyword evidence="1" id="KW-0863">Zinc-finger</keyword>
<keyword evidence="1" id="KW-0479">Metal-binding</keyword>
<dbReference type="SUPFAM" id="SSF57756">
    <property type="entry name" value="Retrovirus zinc finger-like domains"/>
    <property type="match status" value="1"/>
</dbReference>